<dbReference type="InterPro" id="IPR001434">
    <property type="entry name" value="OmcB-like_DUF11"/>
</dbReference>
<feature type="chain" id="PRO_5046577448" description="DUF11 domain-containing protein" evidence="2">
    <location>
        <begin position="28"/>
        <end position="1120"/>
    </location>
</feature>
<dbReference type="Pfam" id="PF01345">
    <property type="entry name" value="DUF11"/>
    <property type="match status" value="1"/>
</dbReference>
<feature type="domain" description="DUF11" evidence="3">
    <location>
        <begin position="642"/>
        <end position="728"/>
    </location>
</feature>
<proteinExistence type="predicted"/>
<reference evidence="5" key="1">
    <citation type="journal article" date="2019" name="Int. J. Syst. Evol. Microbiol.">
        <title>The Global Catalogue of Microorganisms (GCM) 10K type strain sequencing project: providing services to taxonomists for standard genome sequencing and annotation.</title>
        <authorList>
            <consortium name="The Broad Institute Genomics Platform"/>
            <consortium name="The Broad Institute Genome Sequencing Center for Infectious Disease"/>
            <person name="Wu L."/>
            <person name="Ma J."/>
        </authorList>
    </citation>
    <scope>NUCLEOTIDE SEQUENCE [LARGE SCALE GENOMIC DNA]</scope>
    <source>
        <strain evidence="5">JCM 15443</strain>
    </source>
</reference>
<dbReference type="Proteomes" id="UP000661918">
    <property type="component" value="Unassembled WGS sequence"/>
</dbReference>
<organism evidence="4 5">
    <name type="scientific">Deinococcus aerophilus</name>
    <dbReference type="NCBI Taxonomy" id="522488"/>
    <lineage>
        <taxon>Bacteria</taxon>
        <taxon>Thermotogati</taxon>
        <taxon>Deinococcota</taxon>
        <taxon>Deinococci</taxon>
        <taxon>Deinococcales</taxon>
        <taxon>Deinococcaceae</taxon>
        <taxon>Deinococcus</taxon>
    </lineage>
</organism>
<gene>
    <name evidence="4" type="ORF">GCM10010841_09460</name>
</gene>
<evidence type="ECO:0000259" key="3">
    <source>
        <dbReference type="Pfam" id="PF01345"/>
    </source>
</evidence>
<name>A0ABQ2GM26_9DEIO</name>
<feature type="compositionally biased region" description="Gly residues" evidence="1">
    <location>
        <begin position="29"/>
        <end position="45"/>
    </location>
</feature>
<sequence>MNRNLALLTLTGVLTLAACGTSTPAGGNTNTGGNTGGTNTGGNTGGTPTPAPSPVSMAVLTVGLEGVAQAPLTIKDASGAVMAGYNGAMVSNNKAIELPRGRYTVLGGIVAGNRAPAAINADLRSGNASVKVIYAAVTAEETAVLTIDLQGVSEAPITIKDMNGAVVAGYNGTLTKDNDTVKLPRGQYTVIAGAVPGFKSESSSVTVDLGNGDGTAKITFTAVPVVTKRSDAYYLDAQGNRQYFEGPVDASKFRFSAWLDGKKPNGIDGSKVGMVGDAGMVSEAERTEYAPLDHQNIVGAYMQYNDNGTWRPVVNAEVDMTIIPEAQQSFPLIRFSAADDQNRNSPPMSAQNITTNGFDSKSWTNADAANEPNPITYPQSAQYPYYNATGVDNPLVPGYTWAALFHDPVAKGFFESGTRDSLFTRVRVIGYVNGQEIEKYFLNKYFVPSAKVSVKKDLILVDRVTKQFIRVLPDDGSVKYLPGTEAALRITVTNSGEAEARNIQMQEAFQSGSRQGYSLGMTPQERARLAASGNNVRLNGSLDLNADAIFADEEFNATLDLEAGETESFTFFATGTSNGLYCDTATITSYINNPDNVTGVGRLDPVGVPATDQACFTVFGQPNVNILKEVVEANDNDEDSSNGTTVNGGQNVRIRITVSNDGTQTASNIKVTDRLLDPAQAPYYRIVGLGPAAPGMTGLARADGDDGLDFSIPTLGAGQQVVYEYTASGDYRGVDTDNDGTPNPDQYCDVASFTADPITGADGTQTALNGSSQACFTVSMAQLNITKLNDPRQVVSGSTYTSTITVRNVGSANALNVRVKDLIGRNTAGSRVEYLNGRYIIRTDENLPFTGERGVDTITGADGDSNPNNNVDSVVTRGMNGELGVTIPAGGFLTLNIVSRIPLASTVGEYCNVASFEAFEGNLVNTIREARACVSILPVSAIQTEFFDDSDNLSAGDSTNFTSVAYNEATSTEALKNHTFSFNVGSTDNAAGSEGLFDVSNIVVYYDTDADTDTRGGVIFNPLTDTTGTTSVVSPSLYTIEYPDGNMRGSFAIKVNSAFALQPDQAVFVTFTGGTRTDMPVAEYFSSYKWNSVGAISKEAKGPATVIESTKISRIANATP</sequence>
<dbReference type="PANTHER" id="PTHR34819:SF3">
    <property type="entry name" value="CELL SURFACE PROTEIN"/>
    <property type="match status" value="1"/>
</dbReference>
<dbReference type="PROSITE" id="PS51257">
    <property type="entry name" value="PROKAR_LIPOPROTEIN"/>
    <property type="match status" value="1"/>
</dbReference>
<feature type="region of interest" description="Disordered" evidence="1">
    <location>
        <begin position="22"/>
        <end position="54"/>
    </location>
</feature>
<protein>
    <recommendedName>
        <fullName evidence="3">DUF11 domain-containing protein</fullName>
    </recommendedName>
</protein>
<feature type="region of interest" description="Disordered" evidence="1">
    <location>
        <begin position="341"/>
        <end position="374"/>
    </location>
</feature>
<comment type="caution">
    <text evidence="4">The sequence shown here is derived from an EMBL/GenBank/DDBJ whole genome shotgun (WGS) entry which is preliminary data.</text>
</comment>
<keyword evidence="2" id="KW-0732">Signal</keyword>
<evidence type="ECO:0000313" key="4">
    <source>
        <dbReference type="EMBL" id="GGM03121.1"/>
    </source>
</evidence>
<dbReference type="InterPro" id="IPR051172">
    <property type="entry name" value="Chlamydia_OmcB"/>
</dbReference>
<evidence type="ECO:0000256" key="1">
    <source>
        <dbReference type="SAM" id="MobiDB-lite"/>
    </source>
</evidence>
<keyword evidence="5" id="KW-1185">Reference proteome</keyword>
<feature type="signal peptide" evidence="2">
    <location>
        <begin position="1"/>
        <end position="27"/>
    </location>
</feature>
<dbReference type="EMBL" id="BMOM01000005">
    <property type="protein sequence ID" value="GGM03121.1"/>
    <property type="molecule type" value="Genomic_DNA"/>
</dbReference>
<accession>A0ABQ2GM26</accession>
<evidence type="ECO:0000256" key="2">
    <source>
        <dbReference type="SAM" id="SignalP"/>
    </source>
</evidence>
<feature type="compositionally biased region" description="Polar residues" evidence="1">
    <location>
        <begin position="343"/>
        <end position="367"/>
    </location>
</feature>
<dbReference type="PANTHER" id="PTHR34819">
    <property type="entry name" value="LARGE CYSTEINE-RICH PERIPLASMIC PROTEIN OMCB"/>
    <property type="match status" value="1"/>
</dbReference>
<evidence type="ECO:0000313" key="5">
    <source>
        <dbReference type="Proteomes" id="UP000661918"/>
    </source>
</evidence>